<organism evidence="1">
    <name type="scientific">Rhizophora mucronata</name>
    <name type="common">Asiatic mangrove</name>
    <dbReference type="NCBI Taxonomy" id="61149"/>
    <lineage>
        <taxon>Eukaryota</taxon>
        <taxon>Viridiplantae</taxon>
        <taxon>Streptophyta</taxon>
        <taxon>Embryophyta</taxon>
        <taxon>Tracheophyta</taxon>
        <taxon>Spermatophyta</taxon>
        <taxon>Magnoliopsida</taxon>
        <taxon>eudicotyledons</taxon>
        <taxon>Gunneridae</taxon>
        <taxon>Pentapetalae</taxon>
        <taxon>rosids</taxon>
        <taxon>fabids</taxon>
        <taxon>Malpighiales</taxon>
        <taxon>Rhizophoraceae</taxon>
        <taxon>Rhizophora</taxon>
    </lineage>
</organism>
<protein>
    <submittedName>
        <fullName evidence="1">Uncharacterized protein</fullName>
    </submittedName>
</protein>
<dbReference type="AlphaFoldDB" id="A0A2P2P9I7"/>
<dbReference type="EMBL" id="GGEC01070885">
    <property type="protein sequence ID" value="MBX51369.1"/>
    <property type="molecule type" value="Transcribed_RNA"/>
</dbReference>
<accession>A0A2P2P9I7</accession>
<reference evidence="1" key="1">
    <citation type="submission" date="2018-02" db="EMBL/GenBank/DDBJ databases">
        <title>Rhizophora mucronata_Transcriptome.</title>
        <authorList>
            <person name="Meera S.P."/>
            <person name="Sreeshan A."/>
            <person name="Augustine A."/>
        </authorList>
    </citation>
    <scope>NUCLEOTIDE SEQUENCE</scope>
    <source>
        <tissue evidence="1">Leaf</tissue>
    </source>
</reference>
<name>A0A2P2P9I7_RHIMU</name>
<sequence length="34" mass="3911">MRSMALGNQLSQQNSPSSTNLVATNIQFLRNYYY</sequence>
<evidence type="ECO:0000313" key="1">
    <source>
        <dbReference type="EMBL" id="MBX51369.1"/>
    </source>
</evidence>
<proteinExistence type="predicted"/>